<evidence type="ECO:0000313" key="2">
    <source>
        <dbReference type="EMBL" id="RCN41748.1"/>
    </source>
</evidence>
<sequence>MVSVYPISPSSGALETTSPKKNSPLKKKTFFRKYFMAGQQMSDPSAHEVPADADFVERFLITKRKYIAFLLPVIVMQ</sequence>
<comment type="caution">
    <text evidence="2">The sequence shown here is derived from an EMBL/GenBank/DDBJ whole genome shotgun (WGS) entry which is preliminary data.</text>
</comment>
<dbReference type="Proteomes" id="UP000252519">
    <property type="component" value="Unassembled WGS sequence"/>
</dbReference>
<evidence type="ECO:0000313" key="3">
    <source>
        <dbReference type="Proteomes" id="UP000252519"/>
    </source>
</evidence>
<reference evidence="2 3" key="1">
    <citation type="submission" date="2014-10" db="EMBL/GenBank/DDBJ databases">
        <title>Draft genome of the hookworm Ancylostoma caninum.</title>
        <authorList>
            <person name="Mitreva M."/>
        </authorList>
    </citation>
    <scope>NUCLEOTIDE SEQUENCE [LARGE SCALE GENOMIC DNA]</scope>
    <source>
        <strain evidence="2 3">Baltimore</strain>
    </source>
</reference>
<accession>A0A368GDJ3</accession>
<keyword evidence="3" id="KW-1185">Reference proteome</keyword>
<evidence type="ECO:0000256" key="1">
    <source>
        <dbReference type="SAM" id="MobiDB-lite"/>
    </source>
</evidence>
<feature type="compositionally biased region" description="Polar residues" evidence="1">
    <location>
        <begin position="8"/>
        <end position="21"/>
    </location>
</feature>
<gene>
    <name evidence="2" type="ORF">ANCCAN_12289</name>
</gene>
<dbReference type="EMBL" id="JOJR01000223">
    <property type="protein sequence ID" value="RCN41748.1"/>
    <property type="molecule type" value="Genomic_DNA"/>
</dbReference>
<feature type="region of interest" description="Disordered" evidence="1">
    <location>
        <begin position="1"/>
        <end position="23"/>
    </location>
</feature>
<name>A0A368GDJ3_ANCCA</name>
<dbReference type="AlphaFoldDB" id="A0A368GDJ3"/>
<dbReference type="OrthoDB" id="5846871at2759"/>
<protein>
    <submittedName>
        <fullName evidence="2">Uncharacterized protein</fullName>
    </submittedName>
</protein>
<feature type="non-terminal residue" evidence="2">
    <location>
        <position position="77"/>
    </location>
</feature>
<proteinExistence type="predicted"/>
<organism evidence="2 3">
    <name type="scientific">Ancylostoma caninum</name>
    <name type="common">Dog hookworm</name>
    <dbReference type="NCBI Taxonomy" id="29170"/>
    <lineage>
        <taxon>Eukaryota</taxon>
        <taxon>Metazoa</taxon>
        <taxon>Ecdysozoa</taxon>
        <taxon>Nematoda</taxon>
        <taxon>Chromadorea</taxon>
        <taxon>Rhabditida</taxon>
        <taxon>Rhabditina</taxon>
        <taxon>Rhabditomorpha</taxon>
        <taxon>Strongyloidea</taxon>
        <taxon>Ancylostomatidae</taxon>
        <taxon>Ancylostomatinae</taxon>
        <taxon>Ancylostoma</taxon>
    </lineage>
</organism>